<keyword evidence="1" id="KW-0812">Transmembrane</keyword>
<dbReference type="RefSeq" id="WP_320183717.1">
    <property type="nucleotide sequence ID" value="NZ_CP138332.1"/>
</dbReference>
<feature type="transmembrane region" description="Helical" evidence="1">
    <location>
        <begin position="21"/>
        <end position="37"/>
    </location>
</feature>
<reference evidence="3" key="1">
    <citation type="journal article" date="2019" name="Int. J. Syst. Evol. Microbiol.">
        <title>The Global Catalogue of Microorganisms (GCM) 10K type strain sequencing project: providing services to taxonomists for standard genome sequencing and annotation.</title>
        <authorList>
            <consortium name="The Broad Institute Genomics Platform"/>
            <consortium name="The Broad Institute Genome Sequencing Center for Infectious Disease"/>
            <person name="Wu L."/>
            <person name="Ma J."/>
        </authorList>
    </citation>
    <scope>NUCLEOTIDE SEQUENCE [LARGE SCALE GENOMIC DNA]</scope>
    <source>
        <strain evidence="3">KCTC 22814</strain>
    </source>
</reference>
<sequence length="341" mass="37896">MHTLKIEKNRLGDARTKRRGLFGRCATYTCLLLLLMGCSKDRAPGDDMPDAYPRELSGTIYYDWATEGILQMSLPDGVGGAFIPDNSKLNNFDISRDGKLKLTVVNASTLGQYDVRFTTSNMSDGSIVDEFIYNSPAGNSYCKGYLSPDNSLIVVTSNDEEDGITILKRNGEFVGRLHDINGESFDFNQTVLWLPNNGLLLTHGNYILRLDPPYNSGSVVKQMDYEDWGDLQVNLQGTQLVVRIGNHLHSMKSDGTDLRQLTNSNFKEAEPVFSPDGKFLLIGTEYRQTGPFGYMWSLKIIPSSGGPYQVDPVAANSPEVIPVIWKGKDRIESAGGQMLWR</sequence>
<keyword evidence="1" id="KW-0472">Membrane</keyword>
<dbReference type="InterPro" id="IPR011659">
    <property type="entry name" value="WD40"/>
</dbReference>
<evidence type="ECO:0000256" key="1">
    <source>
        <dbReference type="SAM" id="Phobius"/>
    </source>
</evidence>
<dbReference type="EMBL" id="JBHUPB010000015">
    <property type="protein sequence ID" value="MFD2970236.1"/>
    <property type="molecule type" value="Genomic_DNA"/>
</dbReference>
<evidence type="ECO:0000313" key="3">
    <source>
        <dbReference type="Proteomes" id="UP001597525"/>
    </source>
</evidence>
<dbReference type="Proteomes" id="UP001597525">
    <property type="component" value="Unassembled WGS sequence"/>
</dbReference>
<protein>
    <submittedName>
        <fullName evidence="2">Uncharacterized protein</fullName>
    </submittedName>
</protein>
<accession>A0ABW6BL94</accession>
<organism evidence="2 3">
    <name type="scientific">Sphingobacterium bambusae</name>
    <dbReference type="NCBI Taxonomy" id="662858"/>
    <lineage>
        <taxon>Bacteria</taxon>
        <taxon>Pseudomonadati</taxon>
        <taxon>Bacteroidota</taxon>
        <taxon>Sphingobacteriia</taxon>
        <taxon>Sphingobacteriales</taxon>
        <taxon>Sphingobacteriaceae</taxon>
        <taxon>Sphingobacterium</taxon>
    </lineage>
</organism>
<keyword evidence="1" id="KW-1133">Transmembrane helix</keyword>
<keyword evidence="3" id="KW-1185">Reference proteome</keyword>
<dbReference type="SUPFAM" id="SSF82171">
    <property type="entry name" value="DPP6 N-terminal domain-like"/>
    <property type="match status" value="1"/>
</dbReference>
<comment type="caution">
    <text evidence="2">The sequence shown here is derived from an EMBL/GenBank/DDBJ whole genome shotgun (WGS) entry which is preliminary data.</text>
</comment>
<evidence type="ECO:0000313" key="2">
    <source>
        <dbReference type="EMBL" id="MFD2970236.1"/>
    </source>
</evidence>
<proteinExistence type="predicted"/>
<dbReference type="InterPro" id="IPR011042">
    <property type="entry name" value="6-blade_b-propeller_TolB-like"/>
</dbReference>
<dbReference type="Gene3D" id="2.120.10.30">
    <property type="entry name" value="TolB, C-terminal domain"/>
    <property type="match status" value="1"/>
</dbReference>
<name>A0ABW6BL94_9SPHI</name>
<gene>
    <name evidence="2" type="ORF">ACFS7Y_22785</name>
</gene>
<dbReference type="Pfam" id="PF07676">
    <property type="entry name" value="PD40"/>
    <property type="match status" value="1"/>
</dbReference>